<dbReference type="EMBL" id="JARBHB010000002">
    <property type="protein sequence ID" value="KAJ8891528.1"/>
    <property type="molecule type" value="Genomic_DNA"/>
</dbReference>
<reference evidence="2 3" key="1">
    <citation type="submission" date="2023-02" db="EMBL/GenBank/DDBJ databases">
        <title>LHISI_Scaffold_Assembly.</title>
        <authorList>
            <person name="Stuart O.P."/>
            <person name="Cleave R."/>
            <person name="Magrath M.J.L."/>
            <person name="Mikheyev A.S."/>
        </authorList>
    </citation>
    <scope>NUCLEOTIDE SEQUENCE [LARGE SCALE GENOMIC DNA]</scope>
    <source>
        <strain evidence="2">Daus_M_001</strain>
        <tissue evidence="2">Leg muscle</tissue>
    </source>
</reference>
<organism evidence="2 3">
    <name type="scientific">Dryococelus australis</name>
    <dbReference type="NCBI Taxonomy" id="614101"/>
    <lineage>
        <taxon>Eukaryota</taxon>
        <taxon>Metazoa</taxon>
        <taxon>Ecdysozoa</taxon>
        <taxon>Arthropoda</taxon>
        <taxon>Hexapoda</taxon>
        <taxon>Insecta</taxon>
        <taxon>Pterygota</taxon>
        <taxon>Neoptera</taxon>
        <taxon>Polyneoptera</taxon>
        <taxon>Phasmatodea</taxon>
        <taxon>Verophasmatodea</taxon>
        <taxon>Anareolatae</taxon>
        <taxon>Phasmatidae</taxon>
        <taxon>Eurycanthinae</taxon>
        <taxon>Dryococelus</taxon>
    </lineage>
</organism>
<comment type="caution">
    <text evidence="2">The sequence shown here is derived from an EMBL/GenBank/DDBJ whole genome shotgun (WGS) entry which is preliminary data.</text>
</comment>
<dbReference type="Proteomes" id="UP001159363">
    <property type="component" value="Chromosome 2"/>
</dbReference>
<feature type="domain" description="FHA" evidence="1">
    <location>
        <begin position="200"/>
        <end position="255"/>
    </location>
</feature>
<protein>
    <recommendedName>
        <fullName evidence="1">FHA domain-containing protein</fullName>
    </recommendedName>
</protein>
<dbReference type="InterPro" id="IPR000253">
    <property type="entry name" value="FHA_dom"/>
</dbReference>
<evidence type="ECO:0000313" key="3">
    <source>
        <dbReference type="Proteomes" id="UP001159363"/>
    </source>
</evidence>
<evidence type="ECO:0000259" key="1">
    <source>
        <dbReference type="PROSITE" id="PS50006"/>
    </source>
</evidence>
<sequence length="269" mass="30549">MRETEKSALYDIFETSLGSITVTLNQDNFLANRNRKSRCKIAMLKRKFEQEHFITFQASSDTDAVIVKTAIRMSLEKTSVIVGEDIDLVVLLVDMAPTSECIFFMETEIYSSESMSKLSECKKHILYLHTMTGFDTTSALFSKGNIKAVQLLNKRPDSRTSASMFKEPNTPKDVVERYALHGATISEISLDEYHFKCFTRSVGRGRVNNLALQHQAKSAAREHSFMVYHQVQKWSIPSGCTTKCRNGAFVHGIPPSVEMEYSFMVYHQV</sequence>
<gene>
    <name evidence="2" type="ORF">PR048_004056</name>
</gene>
<name>A0ABQ9I4E5_9NEOP</name>
<dbReference type="PROSITE" id="PS50006">
    <property type="entry name" value="FHA_DOMAIN"/>
    <property type="match status" value="1"/>
</dbReference>
<accession>A0ABQ9I4E5</accession>
<keyword evidence="3" id="KW-1185">Reference proteome</keyword>
<proteinExistence type="predicted"/>
<evidence type="ECO:0000313" key="2">
    <source>
        <dbReference type="EMBL" id="KAJ8891528.1"/>
    </source>
</evidence>